<dbReference type="eggNOG" id="COG5616">
    <property type="taxonomic scope" value="Bacteria"/>
</dbReference>
<dbReference type="STRING" id="87626.PTD2_12244"/>
<evidence type="ECO:0000313" key="2">
    <source>
        <dbReference type="EMBL" id="EAR29587.1"/>
    </source>
</evidence>
<comment type="caution">
    <text evidence="2">The sequence shown here is derived from an EMBL/GenBank/DDBJ whole genome shotgun (WGS) entry which is preliminary data.</text>
</comment>
<evidence type="ECO:0000313" key="3">
    <source>
        <dbReference type="Proteomes" id="UP000006201"/>
    </source>
</evidence>
<dbReference type="EMBL" id="AAOH01000002">
    <property type="protein sequence ID" value="EAR29587.1"/>
    <property type="molecule type" value="Genomic_DNA"/>
</dbReference>
<dbReference type="HOGENOM" id="CLU_090995_0_0_6"/>
<dbReference type="PROSITE" id="PS51257">
    <property type="entry name" value="PROKAR_LIPOPROTEIN"/>
    <property type="match status" value="1"/>
</dbReference>
<dbReference type="Pfam" id="PF17680">
    <property type="entry name" value="FlgO"/>
    <property type="match status" value="1"/>
</dbReference>
<evidence type="ECO:0000259" key="1">
    <source>
        <dbReference type="Pfam" id="PF17680"/>
    </source>
</evidence>
<dbReference type="RefSeq" id="WP_009837461.1">
    <property type="nucleotide sequence ID" value="NZ_AAOH01000002.1"/>
</dbReference>
<gene>
    <name evidence="2" type="ORF">PTD2_12244</name>
</gene>
<name>A4C6I3_9GAMM</name>
<organism evidence="2 3">
    <name type="scientific">Pseudoalteromonas tunicata D2</name>
    <dbReference type="NCBI Taxonomy" id="87626"/>
    <lineage>
        <taxon>Bacteria</taxon>
        <taxon>Pseudomonadati</taxon>
        <taxon>Pseudomonadota</taxon>
        <taxon>Gammaproteobacteria</taxon>
        <taxon>Alteromonadales</taxon>
        <taxon>Pseudoalteromonadaceae</taxon>
        <taxon>Pseudoalteromonas</taxon>
    </lineage>
</organism>
<dbReference type="AlphaFoldDB" id="A4C6I3"/>
<protein>
    <recommendedName>
        <fullName evidence="1">FlgO domain-containing protein</fullName>
    </recommendedName>
</protein>
<accession>A4C6I3</accession>
<sequence>MKKSLIALSVLLTGCSNLLSQLKLPDLPETTRLCLTPKGVYHKCGSDQALSSYTNKRRKIYTDTTNEGSGNGSTNGSETFSVKHHVKLEEYIEQMVMEMQMTISAHQVRYPIAVASFVELDTDLNITNQLGQELSESFITELMKANFPLAEHRATGEILMTQDGDFVLSRDPHQVKEEQKIGYVLSGTLTKRRDGILVNARIVGLKTNTILAASSQLIPKIILTGY</sequence>
<keyword evidence="3" id="KW-1185">Reference proteome</keyword>
<proteinExistence type="predicted"/>
<feature type="domain" description="FlgO" evidence="1">
    <location>
        <begin position="93"/>
        <end position="220"/>
    </location>
</feature>
<dbReference type="Proteomes" id="UP000006201">
    <property type="component" value="Unassembled WGS sequence"/>
</dbReference>
<reference evidence="2 3" key="1">
    <citation type="submission" date="2006-02" db="EMBL/GenBank/DDBJ databases">
        <authorList>
            <person name="Moran M.A."/>
            <person name="Kjelleberg S."/>
            <person name="Egan S."/>
            <person name="Saunders N."/>
            <person name="Thomas T."/>
            <person name="Ferriera S."/>
            <person name="Johnson J."/>
            <person name="Kravitz S."/>
            <person name="Halpern A."/>
            <person name="Remington K."/>
            <person name="Beeson K."/>
            <person name="Tran B."/>
            <person name="Rogers Y.-H."/>
            <person name="Friedman R."/>
            <person name="Venter J.C."/>
        </authorList>
    </citation>
    <scope>NUCLEOTIDE SEQUENCE [LARGE SCALE GENOMIC DNA]</scope>
    <source>
        <strain evidence="2 3">D2</strain>
    </source>
</reference>
<dbReference type="InterPro" id="IPR041215">
    <property type="entry name" value="FlgO_dom"/>
</dbReference>
<dbReference type="OrthoDB" id="6116374at2"/>